<dbReference type="PANTHER" id="PTHR46068:SF1">
    <property type="entry name" value="TRANSPOSASE IS30-LIKE HTH DOMAIN-CONTAINING PROTEIN"/>
    <property type="match status" value="1"/>
</dbReference>
<dbReference type="WBParaSite" id="ACRNAN_scaffold11963.g7166.t1">
    <property type="protein sequence ID" value="ACRNAN_scaffold11963.g7166.t1"/>
    <property type="gene ID" value="ACRNAN_scaffold11963.g7166"/>
</dbReference>
<keyword evidence="1" id="KW-1185">Reference proteome</keyword>
<organism evidence="1 2">
    <name type="scientific">Acrobeloides nanus</name>
    <dbReference type="NCBI Taxonomy" id="290746"/>
    <lineage>
        <taxon>Eukaryota</taxon>
        <taxon>Metazoa</taxon>
        <taxon>Ecdysozoa</taxon>
        <taxon>Nematoda</taxon>
        <taxon>Chromadorea</taxon>
        <taxon>Rhabditida</taxon>
        <taxon>Tylenchina</taxon>
        <taxon>Cephalobomorpha</taxon>
        <taxon>Cephaloboidea</taxon>
        <taxon>Cephalobidae</taxon>
        <taxon>Acrobeloides</taxon>
    </lineage>
</organism>
<name>A0A914CLK1_9BILA</name>
<dbReference type="AlphaFoldDB" id="A0A914CLK1"/>
<accession>A0A914CLK1</accession>
<protein>
    <submittedName>
        <fullName evidence="2">Transposase</fullName>
    </submittedName>
</protein>
<reference evidence="2" key="1">
    <citation type="submission" date="2022-11" db="UniProtKB">
        <authorList>
            <consortium name="WormBaseParasite"/>
        </authorList>
    </citation>
    <scope>IDENTIFICATION</scope>
</reference>
<dbReference type="Proteomes" id="UP000887540">
    <property type="component" value="Unplaced"/>
</dbReference>
<sequence>MAKSLGICEGSIGNIVKMDLKMKSYKHSHGQELTEAQKVSRLQKAKKMLRLVAAGRHRQILFTDEKIFTMSEVWQNSRVITRNRLDVWDKDTWPSNSCDLNAMDYSGWAILVKNLVL</sequence>
<proteinExistence type="predicted"/>
<evidence type="ECO:0000313" key="1">
    <source>
        <dbReference type="Proteomes" id="UP000887540"/>
    </source>
</evidence>
<evidence type="ECO:0000313" key="2">
    <source>
        <dbReference type="WBParaSite" id="ACRNAN_scaffold11963.g7166.t1"/>
    </source>
</evidence>
<dbReference type="PANTHER" id="PTHR46068">
    <property type="entry name" value="PROTEIN CBG27172"/>
    <property type="match status" value="1"/>
</dbReference>